<feature type="signal peptide" evidence="7">
    <location>
        <begin position="1"/>
        <end position="19"/>
    </location>
</feature>
<keyword evidence="3" id="KW-0238">DNA-binding</keyword>
<accession>A0A6I9XB41</accession>
<protein>
    <submittedName>
        <fullName evidence="10">Transcription factor E3-like</fullName>
    </submittedName>
</protein>
<dbReference type="AlphaFoldDB" id="A0A6I9XB41"/>
<evidence type="ECO:0000313" key="9">
    <source>
        <dbReference type="Proteomes" id="UP000504617"/>
    </source>
</evidence>
<dbReference type="RefSeq" id="XP_013911516.1">
    <property type="nucleotide sequence ID" value="XM_014056041.1"/>
</dbReference>
<evidence type="ECO:0000256" key="7">
    <source>
        <dbReference type="SAM" id="SignalP"/>
    </source>
</evidence>
<evidence type="ECO:0000256" key="3">
    <source>
        <dbReference type="ARBA" id="ARBA00023125"/>
    </source>
</evidence>
<evidence type="ECO:0000259" key="8">
    <source>
        <dbReference type="Pfam" id="PF15951"/>
    </source>
</evidence>
<feature type="compositionally biased region" description="Polar residues" evidence="6">
    <location>
        <begin position="146"/>
        <end position="164"/>
    </location>
</feature>
<keyword evidence="2" id="KW-0805">Transcription regulation</keyword>
<keyword evidence="9" id="KW-1185">Reference proteome</keyword>
<keyword evidence="4" id="KW-0804">Transcription</keyword>
<dbReference type="Proteomes" id="UP000504617">
    <property type="component" value="Unplaced"/>
</dbReference>
<dbReference type="PANTHER" id="PTHR45776:SF3">
    <property type="entry name" value="TRANSCRIPTION FACTOR E3"/>
    <property type="match status" value="1"/>
</dbReference>
<organism evidence="9 10">
    <name type="scientific">Thamnophis sirtalis</name>
    <dbReference type="NCBI Taxonomy" id="35019"/>
    <lineage>
        <taxon>Eukaryota</taxon>
        <taxon>Metazoa</taxon>
        <taxon>Chordata</taxon>
        <taxon>Craniata</taxon>
        <taxon>Vertebrata</taxon>
        <taxon>Euteleostomi</taxon>
        <taxon>Lepidosauria</taxon>
        <taxon>Squamata</taxon>
        <taxon>Bifurcata</taxon>
        <taxon>Unidentata</taxon>
        <taxon>Episquamata</taxon>
        <taxon>Toxicofera</taxon>
        <taxon>Serpentes</taxon>
        <taxon>Colubroidea</taxon>
        <taxon>Colubridae</taxon>
        <taxon>Natricinae</taxon>
        <taxon>Thamnophis</taxon>
    </lineage>
</organism>
<dbReference type="Pfam" id="PF15951">
    <property type="entry name" value="MITF_TFEB_C_3_N"/>
    <property type="match status" value="1"/>
</dbReference>
<sequence length="271" mass="29268">MSHLYSGAGLLLAVRLLWRIYWPEQQSDSAGLSLSLSPSSSPPRAPAQSPNMSSRVLLRQQLMRAQTQEQERREQQQAAQFTPAPAASATPAISVSPLTRPAPAQVPVEVLKVQTHLENPTKYHIQQAQRQQVKQYLSTAMGSKMSTQALTGSSPGAPTCSPQGVSGPEPAPGLAHQQGVAGSTGSAPNSPMAMLNIGSNSEKEIDDVIDEIISLESSYNEEILNYGGLQMPSTAKRFRLHPPDLQEDREGLLKAIRLGCQLKRFHARSSS</sequence>
<comment type="subcellular location">
    <subcellularLocation>
        <location evidence="1">Nucleus</location>
    </subcellularLocation>
</comment>
<dbReference type="GO" id="GO:0000978">
    <property type="term" value="F:RNA polymerase II cis-regulatory region sequence-specific DNA binding"/>
    <property type="evidence" value="ECO:0007669"/>
    <property type="project" value="TreeGrafter"/>
</dbReference>
<dbReference type="OrthoDB" id="6242697at2759"/>
<feature type="region of interest" description="Disordered" evidence="6">
    <location>
        <begin position="64"/>
        <end position="91"/>
    </location>
</feature>
<dbReference type="KEGG" id="tsr:106540792"/>
<feature type="compositionally biased region" description="Polar residues" evidence="6">
    <location>
        <begin position="180"/>
        <end position="189"/>
    </location>
</feature>
<keyword evidence="7" id="KW-0732">Signal</keyword>
<dbReference type="GeneID" id="106540792"/>
<gene>
    <name evidence="10" type="primary">LOC106540792</name>
</gene>
<reference evidence="10" key="1">
    <citation type="submission" date="2025-08" db="UniProtKB">
        <authorList>
            <consortium name="RefSeq"/>
        </authorList>
    </citation>
    <scope>IDENTIFICATION</scope>
    <source>
        <tissue evidence="10">Skeletal muscle</tissue>
    </source>
</reference>
<evidence type="ECO:0000256" key="2">
    <source>
        <dbReference type="ARBA" id="ARBA00023015"/>
    </source>
</evidence>
<evidence type="ECO:0000256" key="5">
    <source>
        <dbReference type="ARBA" id="ARBA00023242"/>
    </source>
</evidence>
<proteinExistence type="predicted"/>
<dbReference type="PANTHER" id="PTHR45776">
    <property type="entry name" value="MIP04163P"/>
    <property type="match status" value="1"/>
</dbReference>
<dbReference type="InterPro" id="IPR031867">
    <property type="entry name" value="MiT/TFE_N"/>
</dbReference>
<feature type="region of interest" description="Disordered" evidence="6">
    <location>
        <begin position="146"/>
        <end position="195"/>
    </location>
</feature>
<evidence type="ECO:0000313" key="10">
    <source>
        <dbReference type="RefSeq" id="XP_013911516.1"/>
    </source>
</evidence>
<evidence type="ECO:0000256" key="1">
    <source>
        <dbReference type="ARBA" id="ARBA00004123"/>
    </source>
</evidence>
<feature type="chain" id="PRO_5027073484" evidence="7">
    <location>
        <begin position="20"/>
        <end position="271"/>
    </location>
</feature>
<evidence type="ECO:0000256" key="4">
    <source>
        <dbReference type="ARBA" id="ARBA00023163"/>
    </source>
</evidence>
<dbReference type="GO" id="GO:0005634">
    <property type="term" value="C:nucleus"/>
    <property type="evidence" value="ECO:0007669"/>
    <property type="project" value="UniProtKB-SubCell"/>
</dbReference>
<name>A0A6I9XB41_9SAUR</name>
<feature type="region of interest" description="Disordered" evidence="6">
    <location>
        <begin position="31"/>
        <end position="52"/>
    </location>
</feature>
<dbReference type="GO" id="GO:0000981">
    <property type="term" value="F:DNA-binding transcription factor activity, RNA polymerase II-specific"/>
    <property type="evidence" value="ECO:0007669"/>
    <property type="project" value="TreeGrafter"/>
</dbReference>
<feature type="compositionally biased region" description="Low complexity" evidence="6">
    <location>
        <begin position="76"/>
        <end position="91"/>
    </location>
</feature>
<evidence type="ECO:0000256" key="6">
    <source>
        <dbReference type="SAM" id="MobiDB-lite"/>
    </source>
</evidence>
<feature type="domain" description="MiT/TFE transcription factors N-terminal" evidence="8">
    <location>
        <begin position="55"/>
        <end position="210"/>
    </location>
</feature>
<keyword evidence="5" id="KW-0539">Nucleus</keyword>